<dbReference type="InterPro" id="IPR016181">
    <property type="entry name" value="Acyl_CoA_acyltransferase"/>
</dbReference>
<dbReference type="SUPFAM" id="SSF55729">
    <property type="entry name" value="Acyl-CoA N-acyltransferases (Nat)"/>
    <property type="match status" value="1"/>
</dbReference>
<keyword evidence="3" id="KW-1185">Reference proteome</keyword>
<dbReference type="PANTHER" id="PTHR47237">
    <property type="entry name" value="SLL0310 PROTEIN"/>
    <property type="match status" value="1"/>
</dbReference>
<evidence type="ECO:0000313" key="3">
    <source>
        <dbReference type="Proteomes" id="UP001447842"/>
    </source>
</evidence>
<accession>A0ABZ3H7H9</accession>
<dbReference type="EMBL" id="CP147920">
    <property type="protein sequence ID" value="XAU14206.1"/>
    <property type="molecule type" value="Genomic_DNA"/>
</dbReference>
<dbReference type="Pfam" id="PF00583">
    <property type="entry name" value="Acetyltransf_1"/>
    <property type="match status" value="1"/>
</dbReference>
<dbReference type="EC" id="2.3.1.-" evidence="2"/>
<name>A0ABZ3H7H9_9BACT</name>
<evidence type="ECO:0000259" key="1">
    <source>
        <dbReference type="PROSITE" id="PS51186"/>
    </source>
</evidence>
<keyword evidence="2" id="KW-0012">Acyltransferase</keyword>
<dbReference type="Gene3D" id="3.40.630.30">
    <property type="match status" value="1"/>
</dbReference>
<evidence type="ECO:0000313" key="2">
    <source>
        <dbReference type="EMBL" id="XAU14206.1"/>
    </source>
</evidence>
<dbReference type="InterPro" id="IPR052729">
    <property type="entry name" value="Acyl/Acetyltrans_Enzymes"/>
</dbReference>
<dbReference type="InterPro" id="IPR000182">
    <property type="entry name" value="GNAT_dom"/>
</dbReference>
<proteinExistence type="predicted"/>
<protein>
    <submittedName>
        <fullName evidence="2">GNAT family N-acetyltransferase</fullName>
        <ecNumber evidence="2">2.3.1.-</ecNumber>
    </submittedName>
</protein>
<reference evidence="2 3" key="1">
    <citation type="submission" date="2024-03" db="EMBL/GenBank/DDBJ databases">
        <title>Sulfurimonas sp. HSL3-1.</title>
        <authorList>
            <person name="Wang S."/>
        </authorList>
    </citation>
    <scope>NUCLEOTIDE SEQUENCE [LARGE SCALE GENOMIC DNA]</scope>
    <source>
        <strain evidence="2 3">HSL3-1</strain>
    </source>
</reference>
<dbReference type="Gene3D" id="3.40.630.90">
    <property type="match status" value="1"/>
</dbReference>
<dbReference type="PROSITE" id="PS51186">
    <property type="entry name" value="GNAT"/>
    <property type="match status" value="1"/>
</dbReference>
<feature type="domain" description="N-acetyltransferase" evidence="1">
    <location>
        <begin position="1"/>
        <end position="136"/>
    </location>
</feature>
<organism evidence="2 3">
    <name type="scientific">Sulfurimonas diazotrophicus</name>
    <dbReference type="NCBI Taxonomy" id="3131939"/>
    <lineage>
        <taxon>Bacteria</taxon>
        <taxon>Pseudomonadati</taxon>
        <taxon>Campylobacterota</taxon>
        <taxon>Epsilonproteobacteria</taxon>
        <taxon>Campylobacterales</taxon>
        <taxon>Sulfurimonadaceae</taxon>
        <taxon>Sulfurimonas</taxon>
    </lineage>
</organism>
<dbReference type="RefSeq" id="WP_345969288.1">
    <property type="nucleotide sequence ID" value="NZ_CP147920.1"/>
</dbReference>
<dbReference type="PANTHER" id="PTHR47237:SF2">
    <property type="entry name" value="BLL4206 PROTEIN"/>
    <property type="match status" value="1"/>
</dbReference>
<dbReference type="GO" id="GO:0016746">
    <property type="term" value="F:acyltransferase activity"/>
    <property type="evidence" value="ECO:0007669"/>
    <property type="project" value="UniProtKB-KW"/>
</dbReference>
<keyword evidence="2" id="KW-0808">Transferase</keyword>
<dbReference type="CDD" id="cd04301">
    <property type="entry name" value="NAT_SF"/>
    <property type="match status" value="1"/>
</dbReference>
<dbReference type="Proteomes" id="UP001447842">
    <property type="component" value="Chromosome"/>
</dbReference>
<gene>
    <name evidence="2" type="ORF">WCY31_08045</name>
</gene>
<sequence>MFIGWLKFADVSELVKIADTVGWLADGYHIKLMMMHSPHLCYGAYEDGKLVGAIMSIGFSETAQMKYFMVRPEYQKKGIGTRLFKTLLTVLENDFRKIYLHANPDLVPFFEAHGFESNIEVGRFINVGKVPPFNFTNAHAKELDGGNFESAISVIDHETFGENRLDFLMDEMERTSSLKFTLPNAFQHSSVVNARHVYLGPWQVREGHEDEAEKMMKGVLYFRGLKKVFADVPLGVKPVVDLYEKYHFKQQQKFVHMSKGGNTIKFENIYAFSL</sequence>